<proteinExistence type="predicted"/>
<organism evidence="2 3">
    <name type="scientific">Georgenia halophila</name>
    <dbReference type="NCBI Taxonomy" id="620889"/>
    <lineage>
        <taxon>Bacteria</taxon>
        <taxon>Bacillati</taxon>
        <taxon>Actinomycetota</taxon>
        <taxon>Actinomycetes</taxon>
        <taxon>Micrococcales</taxon>
        <taxon>Bogoriellaceae</taxon>
        <taxon>Georgenia</taxon>
    </lineage>
</organism>
<dbReference type="EMBL" id="BAABGN010000001">
    <property type="protein sequence ID" value="GAA4414724.1"/>
    <property type="molecule type" value="Genomic_DNA"/>
</dbReference>
<feature type="compositionally biased region" description="Basic and acidic residues" evidence="1">
    <location>
        <begin position="465"/>
        <end position="474"/>
    </location>
</feature>
<reference evidence="3" key="1">
    <citation type="journal article" date="2019" name="Int. J. Syst. Evol. Microbiol.">
        <title>The Global Catalogue of Microorganisms (GCM) 10K type strain sequencing project: providing services to taxonomists for standard genome sequencing and annotation.</title>
        <authorList>
            <consortium name="The Broad Institute Genomics Platform"/>
            <consortium name="The Broad Institute Genome Sequencing Center for Infectious Disease"/>
            <person name="Wu L."/>
            <person name="Ma J."/>
        </authorList>
    </citation>
    <scope>NUCLEOTIDE SEQUENCE [LARGE SCALE GENOMIC DNA]</scope>
    <source>
        <strain evidence="3">JCM 17810</strain>
    </source>
</reference>
<comment type="caution">
    <text evidence="2">The sequence shown here is derived from an EMBL/GenBank/DDBJ whole genome shotgun (WGS) entry which is preliminary data.</text>
</comment>
<dbReference type="RefSeq" id="WP_345214463.1">
    <property type="nucleotide sequence ID" value="NZ_BAABGN010000001.1"/>
</dbReference>
<feature type="compositionally biased region" description="Basic residues" evidence="1">
    <location>
        <begin position="475"/>
        <end position="494"/>
    </location>
</feature>
<evidence type="ECO:0000256" key="1">
    <source>
        <dbReference type="SAM" id="MobiDB-lite"/>
    </source>
</evidence>
<evidence type="ECO:0008006" key="4">
    <source>
        <dbReference type="Google" id="ProtNLM"/>
    </source>
</evidence>
<keyword evidence="3" id="KW-1185">Reference proteome</keyword>
<accession>A0ABP8KTU5</accession>
<feature type="region of interest" description="Disordered" evidence="1">
    <location>
        <begin position="232"/>
        <end position="494"/>
    </location>
</feature>
<feature type="compositionally biased region" description="Low complexity" evidence="1">
    <location>
        <begin position="407"/>
        <end position="419"/>
    </location>
</feature>
<name>A0ABP8KTU5_9MICO</name>
<dbReference type="PANTHER" id="PTHR21174">
    <property type="match status" value="1"/>
</dbReference>
<dbReference type="SUPFAM" id="SSF109604">
    <property type="entry name" value="HD-domain/PDEase-like"/>
    <property type="match status" value="1"/>
</dbReference>
<protein>
    <recommendedName>
        <fullName evidence="4">Metal-dependent HD superfamily phosphohydrolase</fullName>
    </recommendedName>
</protein>
<sequence length="494" mass="54231">MGVTDVPQWLPAAFVRSALAAGATAPREEIEATCHRLLDRWQESDRHFHNCKHLIDMLARVDELAEETHHPDMVRLAAWYHGAVFSAETNKAYARSGGEDEVASAELAREELGRLGVPVRALERIAELIVGLKRHEIKTKDIDCLALSDADLSILAADPQRYKAYRNAVRAEYAHLPARHYLEARIAIVSKLLARRDIFVSPMGHQWEDAARENLMAERDRLGAELAAMGETGPEGSVAAAEAEHEVVDDASQPDGNSPRVFEPTPVRGAQDAPGDSALQAGPGESGAENATERSPSAGEAPASAAPAARRDDDASASAPTPQEPERVTKSSLESLPEDIIGRGRPDPDGERAAIGRSSRDLVDQAVRDGRADRERAARQRRGRDRLDAARSARESDRLRERPTRKASPLTPTSAPTPDRSAERRDRAADREGRAAARETRAADRPRDGEPTTGEQPTLSPPQHGIEREPDYFTRPRKKSKDSKRDKPRRRQHG</sequence>
<feature type="compositionally biased region" description="Basic and acidic residues" evidence="1">
    <location>
        <begin position="340"/>
        <end position="378"/>
    </location>
</feature>
<feature type="compositionally biased region" description="Low complexity" evidence="1">
    <location>
        <begin position="294"/>
        <end position="308"/>
    </location>
</feature>
<evidence type="ECO:0000313" key="3">
    <source>
        <dbReference type="Proteomes" id="UP001500622"/>
    </source>
</evidence>
<feature type="compositionally biased region" description="Basic and acidic residues" evidence="1">
    <location>
        <begin position="385"/>
        <end position="404"/>
    </location>
</feature>
<gene>
    <name evidence="2" type="ORF">GCM10023169_00340</name>
</gene>
<dbReference type="InterPro" id="IPR009218">
    <property type="entry name" value="HD_phosphohydro"/>
</dbReference>
<dbReference type="Gene3D" id="1.10.3210.10">
    <property type="entry name" value="Hypothetical protein af1432"/>
    <property type="match status" value="1"/>
</dbReference>
<dbReference type="Proteomes" id="UP001500622">
    <property type="component" value="Unassembled WGS sequence"/>
</dbReference>
<evidence type="ECO:0000313" key="2">
    <source>
        <dbReference type="EMBL" id="GAA4414724.1"/>
    </source>
</evidence>
<feature type="compositionally biased region" description="Basic and acidic residues" evidence="1">
    <location>
        <begin position="420"/>
        <end position="450"/>
    </location>
</feature>
<dbReference type="PANTHER" id="PTHR21174:SF0">
    <property type="entry name" value="HD PHOSPHOHYDROLASE FAMILY PROTEIN-RELATED"/>
    <property type="match status" value="1"/>
</dbReference>